<feature type="domain" description="Enoyl reductase (ER)" evidence="1">
    <location>
        <begin position="10"/>
        <end position="304"/>
    </location>
</feature>
<dbReference type="PANTHER" id="PTHR44013:SF1">
    <property type="entry name" value="ZINC-TYPE ALCOHOL DEHYDROGENASE-LIKE PROTEIN C16A3.02C"/>
    <property type="match status" value="1"/>
</dbReference>
<name>A0A7Y0LXY4_CELFI</name>
<dbReference type="Proteomes" id="UP000562124">
    <property type="component" value="Unassembled WGS sequence"/>
</dbReference>
<sequence length="307" mass="31545">MRAVAYSRFGGPEVLEVVDLPVPKVGADSVLIRVQATSVNPVDRVIREGHLDGLMDTVFPVVPGWDVAGVVERLGLDTPELAVGDEVIGYVRKDAVIGGTAAELVSAPVRTLARKPASLSWEEAAGLPLAGLTAYQSLRRLGVTSGDTVLIHNATGGVGSFAVQIAKAFGARVIGTASPARHDYVRGLGGEPVPYGDGMVHAVRALAPQGVDVVLDLIGGGVVATTPDVATSAVRLGSVADAAVAEHGGTYLWVRPDSGDLAELGRLADSGALRVEVARVFPLEETAAAHELSASGHVQGKVVIRVG</sequence>
<dbReference type="InterPro" id="IPR036291">
    <property type="entry name" value="NAD(P)-bd_dom_sf"/>
</dbReference>
<dbReference type="GO" id="GO:0016491">
    <property type="term" value="F:oxidoreductase activity"/>
    <property type="evidence" value="ECO:0007669"/>
    <property type="project" value="InterPro"/>
</dbReference>
<dbReference type="AlphaFoldDB" id="A0A7Y0LXY4"/>
<comment type="caution">
    <text evidence="2">The sequence shown here is derived from an EMBL/GenBank/DDBJ whole genome shotgun (WGS) entry which is preliminary data.</text>
</comment>
<dbReference type="EMBL" id="JABCJJ010000010">
    <property type="protein sequence ID" value="NMR20228.1"/>
    <property type="molecule type" value="Genomic_DNA"/>
</dbReference>
<dbReference type="RefSeq" id="WP_169324605.1">
    <property type="nucleotide sequence ID" value="NZ_JABCJJ010000010.1"/>
</dbReference>
<evidence type="ECO:0000313" key="3">
    <source>
        <dbReference type="Proteomes" id="UP000562124"/>
    </source>
</evidence>
<organism evidence="2 3">
    <name type="scientific">Cellulomonas fimi</name>
    <dbReference type="NCBI Taxonomy" id="1708"/>
    <lineage>
        <taxon>Bacteria</taxon>
        <taxon>Bacillati</taxon>
        <taxon>Actinomycetota</taxon>
        <taxon>Actinomycetes</taxon>
        <taxon>Micrococcales</taxon>
        <taxon>Cellulomonadaceae</taxon>
        <taxon>Cellulomonas</taxon>
    </lineage>
</organism>
<dbReference type="SUPFAM" id="SSF51735">
    <property type="entry name" value="NAD(P)-binding Rossmann-fold domains"/>
    <property type="match status" value="1"/>
</dbReference>
<dbReference type="Pfam" id="PF13602">
    <property type="entry name" value="ADH_zinc_N_2"/>
    <property type="match status" value="1"/>
</dbReference>
<dbReference type="SMART" id="SM00829">
    <property type="entry name" value="PKS_ER"/>
    <property type="match status" value="1"/>
</dbReference>
<keyword evidence="3" id="KW-1185">Reference proteome</keyword>
<accession>A0A7Y0LXY4</accession>
<reference evidence="2 3" key="1">
    <citation type="submission" date="2020-04" db="EMBL/GenBank/DDBJ databases">
        <title>Sequencing and Assembly of C. fimi.</title>
        <authorList>
            <person name="Ramsey A.R."/>
        </authorList>
    </citation>
    <scope>NUCLEOTIDE SEQUENCE [LARGE SCALE GENOMIC DNA]</scope>
    <source>
        <strain evidence="2 3">SB</strain>
    </source>
</reference>
<gene>
    <name evidence="2" type="ORF">HIR71_08355</name>
</gene>
<dbReference type="SUPFAM" id="SSF50129">
    <property type="entry name" value="GroES-like"/>
    <property type="match status" value="1"/>
</dbReference>
<dbReference type="InterPro" id="IPR011032">
    <property type="entry name" value="GroES-like_sf"/>
</dbReference>
<proteinExistence type="predicted"/>
<dbReference type="InterPro" id="IPR052733">
    <property type="entry name" value="Chloroplast_QOR"/>
</dbReference>
<evidence type="ECO:0000313" key="2">
    <source>
        <dbReference type="EMBL" id="NMR20228.1"/>
    </source>
</evidence>
<dbReference type="Gene3D" id="3.90.180.10">
    <property type="entry name" value="Medium-chain alcohol dehydrogenases, catalytic domain"/>
    <property type="match status" value="1"/>
</dbReference>
<protein>
    <submittedName>
        <fullName evidence="2">NADP-dependent oxidoreductase</fullName>
    </submittedName>
</protein>
<dbReference type="Pfam" id="PF08240">
    <property type="entry name" value="ADH_N"/>
    <property type="match status" value="1"/>
</dbReference>
<dbReference type="PANTHER" id="PTHR44013">
    <property type="entry name" value="ZINC-TYPE ALCOHOL DEHYDROGENASE-LIKE PROTEIN C16A3.02C"/>
    <property type="match status" value="1"/>
</dbReference>
<dbReference type="InterPro" id="IPR013154">
    <property type="entry name" value="ADH-like_N"/>
</dbReference>
<dbReference type="CDD" id="cd05289">
    <property type="entry name" value="MDR_like_2"/>
    <property type="match status" value="1"/>
</dbReference>
<dbReference type="Gene3D" id="3.40.50.720">
    <property type="entry name" value="NAD(P)-binding Rossmann-like Domain"/>
    <property type="match status" value="1"/>
</dbReference>
<evidence type="ECO:0000259" key="1">
    <source>
        <dbReference type="SMART" id="SM00829"/>
    </source>
</evidence>
<dbReference type="InterPro" id="IPR020843">
    <property type="entry name" value="ER"/>
</dbReference>